<feature type="chain" id="PRO_5035260345" description="LysM domain-containing protein" evidence="1">
    <location>
        <begin position="31"/>
        <end position="411"/>
    </location>
</feature>
<feature type="domain" description="LysM" evidence="2">
    <location>
        <begin position="181"/>
        <end position="224"/>
    </location>
</feature>
<sequence length="411" mass="41590">MPLPSTPLHHPLLLLLLATVACTRLPTAASKPTPPEPCASATACPALLSYTLHADLKLAELAALFAADPLAILAANAIDFAVPGPSNRILPAGLALRVPVPCACSGGIRRATSVRYVSRPGDTLTSIASRVYGGLTAPDWIRDSNGILGAAEAVDAGTALAVPLHCACFGGVDNGVPAVYLTYVVAKGDTVPAIALRYQTTATNVMSVNDLATADVAAGDIIVLPLPACASSFPTSTSDHGLAVANGTYAVTADRCVQCSCGPANLELFCVPAPLADAACSSMQCGNSSMMLGNFTLVMTGAGCSVTSCGYGGYANGTILTTLTTALKPLCPVPHQFPPLIPPPTSSFFATYLGPSPAPMPSEGGIKNNPTLAGMAPTGSQDAVAGAPPTARNFSDVIGVFALCLVANMLW</sequence>
<dbReference type="GO" id="GO:0006955">
    <property type="term" value="P:immune response"/>
    <property type="evidence" value="ECO:0000318"/>
    <property type="project" value="GO_Central"/>
</dbReference>
<accession>A0A8I6XT56</accession>
<proteinExistence type="predicted"/>
<dbReference type="GO" id="GO:0005886">
    <property type="term" value="C:plasma membrane"/>
    <property type="evidence" value="ECO:0000318"/>
    <property type="project" value="GO_Central"/>
</dbReference>
<evidence type="ECO:0000256" key="1">
    <source>
        <dbReference type="SAM" id="SignalP"/>
    </source>
</evidence>
<dbReference type="PANTHER" id="PTHR33734">
    <property type="entry name" value="LYSM DOMAIN-CONTAINING GPI-ANCHORED PROTEIN 2"/>
    <property type="match status" value="1"/>
</dbReference>
<dbReference type="GO" id="GO:0042834">
    <property type="term" value="F:peptidoglycan binding"/>
    <property type="evidence" value="ECO:0000318"/>
    <property type="project" value="GO_Central"/>
</dbReference>
<dbReference type="SMR" id="A0A8I6XT56"/>
<organism evidence="3 4">
    <name type="scientific">Hordeum vulgare subsp. vulgare</name>
    <name type="common">Domesticated barley</name>
    <dbReference type="NCBI Taxonomy" id="112509"/>
    <lineage>
        <taxon>Eukaryota</taxon>
        <taxon>Viridiplantae</taxon>
        <taxon>Streptophyta</taxon>
        <taxon>Embryophyta</taxon>
        <taxon>Tracheophyta</taxon>
        <taxon>Spermatophyta</taxon>
        <taxon>Magnoliopsida</taxon>
        <taxon>Liliopsida</taxon>
        <taxon>Poales</taxon>
        <taxon>Poaceae</taxon>
        <taxon>BOP clade</taxon>
        <taxon>Pooideae</taxon>
        <taxon>Triticodae</taxon>
        <taxon>Triticeae</taxon>
        <taxon>Hordeinae</taxon>
        <taxon>Hordeum</taxon>
    </lineage>
</organism>
<feature type="domain" description="LysM" evidence="2">
    <location>
        <begin position="114"/>
        <end position="162"/>
    </location>
</feature>
<reference evidence="3" key="2">
    <citation type="submission" date="2020-10" db="EMBL/GenBank/DDBJ databases">
        <authorList>
            <person name="Scholz U."/>
            <person name="Mascher M."/>
            <person name="Fiebig A."/>
        </authorList>
    </citation>
    <scope>NUCLEOTIDE SEQUENCE [LARGE SCALE GENOMIC DNA]</scope>
    <source>
        <strain evidence="3">cv. Morex</strain>
    </source>
</reference>
<feature type="signal peptide" evidence="1">
    <location>
        <begin position="1"/>
        <end position="30"/>
    </location>
</feature>
<reference evidence="4" key="1">
    <citation type="journal article" date="2012" name="Nature">
        <title>A physical, genetic and functional sequence assembly of the barley genome.</title>
        <authorList>
            <consortium name="The International Barley Genome Sequencing Consortium"/>
            <person name="Mayer K.F."/>
            <person name="Waugh R."/>
            <person name="Brown J.W."/>
            <person name="Schulman A."/>
            <person name="Langridge P."/>
            <person name="Platzer M."/>
            <person name="Fincher G.B."/>
            <person name="Muehlbauer G.J."/>
            <person name="Sato K."/>
            <person name="Close T.J."/>
            <person name="Wise R.P."/>
            <person name="Stein N."/>
        </authorList>
    </citation>
    <scope>NUCLEOTIDE SEQUENCE [LARGE SCALE GENOMIC DNA]</scope>
    <source>
        <strain evidence="4">cv. Morex</strain>
    </source>
</reference>
<dbReference type="InterPro" id="IPR018392">
    <property type="entry name" value="LysM"/>
</dbReference>
<dbReference type="InterPro" id="IPR036779">
    <property type="entry name" value="LysM_dom_sf"/>
</dbReference>
<dbReference type="Gramene" id="HORVU.MOREX.r3.5HG0485860.1">
    <property type="protein sequence ID" value="HORVU.MOREX.r3.5HG0485860.1"/>
    <property type="gene ID" value="HORVU.MOREX.r3.5HG0485860"/>
</dbReference>
<keyword evidence="4" id="KW-1185">Reference proteome</keyword>
<name>A0A8I6XT56_HORVV</name>
<dbReference type="AlphaFoldDB" id="A0A8I6XT56"/>
<dbReference type="PROSITE" id="PS51782">
    <property type="entry name" value="LYSM"/>
    <property type="match status" value="2"/>
</dbReference>
<dbReference type="PANTHER" id="PTHR33734:SF29">
    <property type="entry name" value="LYSM DOMAIN-CONTAINING GPI-ANCHORED PROTEIN LYP4"/>
    <property type="match status" value="1"/>
</dbReference>
<evidence type="ECO:0000313" key="4">
    <source>
        <dbReference type="Proteomes" id="UP000011116"/>
    </source>
</evidence>
<dbReference type="Proteomes" id="UP000011116">
    <property type="component" value="Chromosome 5H"/>
</dbReference>
<dbReference type="OrthoDB" id="2107166at2759"/>
<dbReference type="EnsemblPlants" id="HORVU.MOREX.r3.5HG0485860.1">
    <property type="protein sequence ID" value="HORVU.MOREX.r3.5HG0485860.1"/>
    <property type="gene ID" value="HORVU.MOREX.r3.5HG0485860"/>
</dbReference>
<evidence type="ECO:0000313" key="3">
    <source>
        <dbReference type="EnsemblPlants" id="HORVU.MOREX.r3.5HG0485860.1"/>
    </source>
</evidence>
<dbReference type="RefSeq" id="XP_044946865.1">
    <property type="nucleotide sequence ID" value="XM_045090930.1"/>
</dbReference>
<dbReference type="Pfam" id="PF01476">
    <property type="entry name" value="LysM"/>
    <property type="match status" value="2"/>
</dbReference>
<gene>
    <name evidence="3" type="primary">LOC123395903</name>
</gene>
<dbReference type="GeneID" id="123395903"/>
<reference evidence="3" key="3">
    <citation type="submission" date="2022-01" db="UniProtKB">
        <authorList>
            <consortium name="EnsemblPlants"/>
        </authorList>
    </citation>
    <scope>IDENTIFICATION</scope>
    <source>
        <strain evidence="3">subsp. vulgare</strain>
    </source>
</reference>
<dbReference type="SMART" id="SM00257">
    <property type="entry name" value="LysM"/>
    <property type="match status" value="2"/>
</dbReference>
<dbReference type="Gene3D" id="3.10.350.10">
    <property type="entry name" value="LysM domain"/>
    <property type="match status" value="1"/>
</dbReference>
<dbReference type="Gramene" id="HORVU.MOREX.r2.5HG0402330.1">
    <property type="protein sequence ID" value="HORVU.MOREX.r2.5HG0402330.1"/>
    <property type="gene ID" value="HORVU.MOREX.r2.5HG0402330"/>
</dbReference>
<evidence type="ECO:0000259" key="2">
    <source>
        <dbReference type="PROSITE" id="PS51782"/>
    </source>
</evidence>
<keyword evidence="1" id="KW-0732">Signal</keyword>
<dbReference type="KEGG" id="hvg:123395903"/>
<dbReference type="SUPFAM" id="SSF54106">
    <property type="entry name" value="LysM domain"/>
    <property type="match status" value="1"/>
</dbReference>
<protein>
    <recommendedName>
        <fullName evidence="2">LysM domain-containing protein</fullName>
    </recommendedName>
</protein>
<dbReference type="CDD" id="cd00118">
    <property type="entry name" value="LysM"/>
    <property type="match status" value="1"/>
</dbReference>